<reference evidence="1" key="1">
    <citation type="submission" date="2017-03" db="EMBL/GenBank/DDBJ databases">
        <title>The mitochondrial genome of the carnivorous plant Utricularia reniformis (Lentibulariaceae): structure, comparative analysis and evolutionary landmarks.</title>
        <authorList>
            <person name="Silva S.R."/>
            <person name="Alvarenga D.O."/>
            <person name="Michael T.P."/>
            <person name="Miranda V.F.O."/>
            <person name="Varani A.M."/>
        </authorList>
    </citation>
    <scope>NUCLEOTIDE SEQUENCE</scope>
</reference>
<proteinExistence type="predicted"/>
<evidence type="ECO:0000313" key="1">
    <source>
        <dbReference type="EMBL" id="ART31114.1"/>
    </source>
</evidence>
<dbReference type="AlphaFoldDB" id="A0A1Y0B156"/>
<organism evidence="1">
    <name type="scientific">Utricularia reniformis</name>
    <dbReference type="NCBI Taxonomy" id="192314"/>
    <lineage>
        <taxon>Eukaryota</taxon>
        <taxon>Viridiplantae</taxon>
        <taxon>Streptophyta</taxon>
        <taxon>Embryophyta</taxon>
        <taxon>Tracheophyta</taxon>
        <taxon>Spermatophyta</taxon>
        <taxon>Magnoliopsida</taxon>
        <taxon>eudicotyledons</taxon>
        <taxon>Gunneridae</taxon>
        <taxon>Pentapetalae</taxon>
        <taxon>asterids</taxon>
        <taxon>lamiids</taxon>
        <taxon>Lamiales</taxon>
        <taxon>Lentibulariaceae</taxon>
        <taxon>Utricularia</taxon>
    </lineage>
</organism>
<protein>
    <submittedName>
        <fullName evidence="1">Uncharacterized protein</fullName>
    </submittedName>
</protein>
<gene>
    <name evidence="1" type="ORF">AEK19_MT0883</name>
</gene>
<geneLocation type="mitochondrion" evidence="1"/>
<keyword evidence="1" id="KW-0496">Mitochondrion</keyword>
<dbReference type="EMBL" id="KY774314">
    <property type="protein sequence ID" value="ART31114.1"/>
    <property type="molecule type" value="Genomic_DNA"/>
</dbReference>
<name>A0A1Y0B156_9LAMI</name>
<sequence>MLEKLTFLCPLPNGRAFSHPLPPLPPRPPLLPRLFL</sequence>
<accession>A0A1Y0B156</accession>